<dbReference type="RefSeq" id="WP_109230495.1">
    <property type="nucleotide sequence ID" value="NZ_PYHR01000002.1"/>
</dbReference>
<evidence type="ECO:0000256" key="1">
    <source>
        <dbReference type="SAM" id="MobiDB-lite"/>
    </source>
</evidence>
<feature type="transmembrane region" description="Helical" evidence="2">
    <location>
        <begin position="346"/>
        <end position="366"/>
    </location>
</feature>
<feature type="transmembrane region" description="Helical" evidence="2">
    <location>
        <begin position="169"/>
        <end position="188"/>
    </location>
</feature>
<feature type="transmembrane region" description="Helical" evidence="2">
    <location>
        <begin position="46"/>
        <end position="68"/>
    </location>
</feature>
<protein>
    <recommendedName>
        <fullName evidence="5">Transmembrane protein</fullName>
    </recommendedName>
</protein>
<dbReference type="Proteomes" id="UP000245166">
    <property type="component" value="Unassembled WGS sequence"/>
</dbReference>
<feature type="transmembrane region" description="Helical" evidence="2">
    <location>
        <begin position="220"/>
        <end position="239"/>
    </location>
</feature>
<evidence type="ECO:0000313" key="3">
    <source>
        <dbReference type="EMBL" id="PWD52114.1"/>
    </source>
</evidence>
<evidence type="ECO:0000313" key="4">
    <source>
        <dbReference type="Proteomes" id="UP000245166"/>
    </source>
</evidence>
<dbReference type="OrthoDB" id="4819595at2"/>
<feature type="transmembrane region" description="Helical" evidence="2">
    <location>
        <begin position="113"/>
        <end position="134"/>
    </location>
</feature>
<keyword evidence="2" id="KW-1133">Transmembrane helix</keyword>
<evidence type="ECO:0008006" key="5">
    <source>
        <dbReference type="Google" id="ProtNLM"/>
    </source>
</evidence>
<dbReference type="AlphaFoldDB" id="A0A2U1ZYS0"/>
<feature type="transmembrane region" description="Helical" evidence="2">
    <location>
        <begin position="75"/>
        <end position="93"/>
    </location>
</feature>
<sequence>MAIATNVAHGTLADVEPDTLTGVNHYPRLYYSAVGMLARVTGLHPVAAWNLGGLIVQVVLVGTLATVLVVLTRRWWTALLAPLPFILGTFAWTRSDTGWFTSLESHAVLWGPFGVLYSLNGETAGLCVGTAALVATAATWLRPTSVRVRVVVATVSALTIGLTANFQTYSFLTLVYVACYALAATAIWHRRSVVAAAVSAGLVVALFVVGPHFAEAAGQLPTLVLGLTPSAPGLILLALSSRWRLLGAVALAALAAAPQLVWTMSGILGGDPFLSYRVGSNVNLGVGSPWALVGAAGVLVPTAAVIVLAVLRRRRVELGIATGYLVATAILVVNDRWGANAEPYRFWIDTFLIGAVLQLVLLASLLTSTDGGRDPAATRSEGQVGDATPSPRRPRVRSSGRVRTVGILAVVSLAAVTAAGLPDFLRYRSSPEMTAVWDPTTPREEAIGGAAAQAASADSGLVLAGPCVDPRRMKVTSGAPVAYFHLGMAWPERYDEITRLLDAANAGFLDVSAARDSEVGWVVTDSACEATWDHSELAEVDRFGYDDAEIVLWRLEPGSA</sequence>
<reference evidence="3 4" key="1">
    <citation type="submission" date="2018-03" db="EMBL/GenBank/DDBJ databases">
        <title>Genome assembly of novel Miniimonas species PCH200.</title>
        <authorList>
            <person name="Thakur V."/>
            <person name="Kumar V."/>
            <person name="Singh D."/>
        </authorList>
    </citation>
    <scope>NUCLEOTIDE SEQUENCE [LARGE SCALE GENOMIC DNA]</scope>
    <source>
        <strain evidence="3 4">PCH200</strain>
    </source>
</reference>
<accession>A0A2U1ZYS0</accession>
<keyword evidence="4" id="KW-1185">Reference proteome</keyword>
<dbReference type="EMBL" id="PYHR01000002">
    <property type="protein sequence ID" value="PWD52114.1"/>
    <property type="molecule type" value="Genomic_DNA"/>
</dbReference>
<feature type="transmembrane region" description="Helical" evidence="2">
    <location>
        <begin position="146"/>
        <end position="163"/>
    </location>
</feature>
<evidence type="ECO:0000256" key="2">
    <source>
        <dbReference type="SAM" id="Phobius"/>
    </source>
</evidence>
<organism evidence="3 4">
    <name type="scientific">Serinibacter arcticus</name>
    <dbReference type="NCBI Taxonomy" id="1655435"/>
    <lineage>
        <taxon>Bacteria</taxon>
        <taxon>Bacillati</taxon>
        <taxon>Actinomycetota</taxon>
        <taxon>Actinomycetes</taxon>
        <taxon>Micrococcales</taxon>
        <taxon>Beutenbergiaceae</taxon>
        <taxon>Serinibacter</taxon>
    </lineage>
</organism>
<keyword evidence="2" id="KW-0812">Transmembrane</keyword>
<feature type="transmembrane region" description="Helical" evidence="2">
    <location>
        <begin position="290"/>
        <end position="311"/>
    </location>
</feature>
<name>A0A2U1ZYS0_9MICO</name>
<keyword evidence="2" id="KW-0472">Membrane</keyword>
<feature type="transmembrane region" description="Helical" evidence="2">
    <location>
        <begin position="193"/>
        <end position="214"/>
    </location>
</feature>
<gene>
    <name evidence="3" type="ORF">C8046_17175</name>
</gene>
<proteinExistence type="predicted"/>
<feature type="transmembrane region" description="Helical" evidence="2">
    <location>
        <begin position="402"/>
        <end position="421"/>
    </location>
</feature>
<feature type="region of interest" description="Disordered" evidence="1">
    <location>
        <begin position="371"/>
        <end position="399"/>
    </location>
</feature>
<feature type="transmembrane region" description="Helical" evidence="2">
    <location>
        <begin position="246"/>
        <end position="270"/>
    </location>
</feature>
<comment type="caution">
    <text evidence="3">The sequence shown here is derived from an EMBL/GenBank/DDBJ whole genome shotgun (WGS) entry which is preliminary data.</text>
</comment>
<feature type="transmembrane region" description="Helical" evidence="2">
    <location>
        <begin position="318"/>
        <end position="334"/>
    </location>
</feature>